<reference evidence="1 2" key="1">
    <citation type="submission" date="2024-09" db="EMBL/GenBank/DDBJ databases">
        <authorList>
            <person name="Sun Q."/>
            <person name="Mori K."/>
        </authorList>
    </citation>
    <scope>NUCLEOTIDE SEQUENCE [LARGE SCALE GENOMIC DNA]</scope>
    <source>
        <strain evidence="1 2">NCAIM B.02301</strain>
    </source>
</reference>
<protein>
    <recommendedName>
        <fullName evidence="3">Transposase</fullName>
    </recommendedName>
</protein>
<name>A0ABV6NFV8_9BACI</name>
<sequence length="73" mass="8794">MNSIKGYSSLPEVLKELFNRTYKLHMGAMSTASREKYTIDQIKHVKWDNTIRCLKVFFKNGDWWHYNTSGEWY</sequence>
<organism evidence="1 2">
    <name type="scientific">Halalkalibacter alkalisediminis</name>
    <dbReference type="NCBI Taxonomy" id="935616"/>
    <lineage>
        <taxon>Bacteria</taxon>
        <taxon>Bacillati</taxon>
        <taxon>Bacillota</taxon>
        <taxon>Bacilli</taxon>
        <taxon>Bacillales</taxon>
        <taxon>Bacillaceae</taxon>
        <taxon>Halalkalibacter</taxon>
    </lineage>
</organism>
<keyword evidence="2" id="KW-1185">Reference proteome</keyword>
<comment type="caution">
    <text evidence="1">The sequence shown here is derived from an EMBL/GenBank/DDBJ whole genome shotgun (WGS) entry which is preliminary data.</text>
</comment>
<dbReference type="Proteomes" id="UP001589833">
    <property type="component" value="Unassembled WGS sequence"/>
</dbReference>
<gene>
    <name evidence="1" type="ORF">ACFFH4_11420</name>
</gene>
<dbReference type="RefSeq" id="WP_273845779.1">
    <property type="nucleotide sequence ID" value="NZ_JAQQWT010000014.1"/>
</dbReference>
<proteinExistence type="predicted"/>
<evidence type="ECO:0008006" key="3">
    <source>
        <dbReference type="Google" id="ProtNLM"/>
    </source>
</evidence>
<accession>A0ABV6NFV8</accession>
<evidence type="ECO:0000313" key="2">
    <source>
        <dbReference type="Proteomes" id="UP001589833"/>
    </source>
</evidence>
<evidence type="ECO:0000313" key="1">
    <source>
        <dbReference type="EMBL" id="MFC0559655.1"/>
    </source>
</evidence>
<dbReference type="EMBL" id="JBHLTR010000016">
    <property type="protein sequence ID" value="MFC0559655.1"/>
    <property type="molecule type" value="Genomic_DNA"/>
</dbReference>